<keyword evidence="8" id="KW-1185">Reference proteome</keyword>
<reference evidence="7" key="1">
    <citation type="submission" date="2020-10" db="EMBL/GenBank/DDBJ databases">
        <title>Unveiling of a novel bifunctional photoreceptor, Dualchrome1, isolated from a cosmopolitan green alga.</title>
        <authorList>
            <person name="Suzuki S."/>
            <person name="Kawachi M."/>
        </authorList>
    </citation>
    <scope>NUCLEOTIDE SEQUENCE</scope>
    <source>
        <strain evidence="7">NIES 2893</strain>
    </source>
</reference>
<organism evidence="7 8">
    <name type="scientific">Pycnococcus provasolii</name>
    <dbReference type="NCBI Taxonomy" id="41880"/>
    <lineage>
        <taxon>Eukaryota</taxon>
        <taxon>Viridiplantae</taxon>
        <taxon>Chlorophyta</taxon>
        <taxon>Pseudoscourfieldiophyceae</taxon>
        <taxon>Pseudoscourfieldiales</taxon>
        <taxon>Pycnococcaceae</taxon>
        <taxon>Pycnococcus</taxon>
    </lineage>
</organism>
<keyword evidence="4 6" id="KW-1133">Transmembrane helix</keyword>
<evidence type="ECO:0000313" key="7">
    <source>
        <dbReference type="EMBL" id="GHP11154.1"/>
    </source>
</evidence>
<dbReference type="AlphaFoldDB" id="A0A830HVB3"/>
<dbReference type="InterPro" id="IPR005016">
    <property type="entry name" value="TDE1/TMS"/>
</dbReference>
<accession>A0A830HVB3</accession>
<dbReference type="EMBL" id="BNJQ01000033">
    <property type="protein sequence ID" value="GHP11154.1"/>
    <property type="molecule type" value="Genomic_DNA"/>
</dbReference>
<dbReference type="OrthoDB" id="5963193at2759"/>
<comment type="caution">
    <text evidence="7">The sequence shown here is derived from an EMBL/GenBank/DDBJ whole genome shotgun (WGS) entry which is preliminary data.</text>
</comment>
<proteinExistence type="inferred from homology"/>
<keyword evidence="5 6" id="KW-0472">Membrane</keyword>
<evidence type="ECO:0000256" key="6">
    <source>
        <dbReference type="SAM" id="Phobius"/>
    </source>
</evidence>
<dbReference type="GO" id="GO:0016020">
    <property type="term" value="C:membrane"/>
    <property type="evidence" value="ECO:0007669"/>
    <property type="project" value="UniProtKB-SubCell"/>
</dbReference>
<keyword evidence="3 6" id="KW-0812">Transmembrane</keyword>
<comment type="subcellular location">
    <subcellularLocation>
        <location evidence="1">Membrane</location>
        <topology evidence="1">Multi-pass membrane protein</topology>
    </subcellularLocation>
</comment>
<evidence type="ECO:0008006" key="9">
    <source>
        <dbReference type="Google" id="ProtNLM"/>
    </source>
</evidence>
<evidence type="ECO:0000256" key="2">
    <source>
        <dbReference type="ARBA" id="ARBA00006665"/>
    </source>
</evidence>
<dbReference type="PANTHER" id="PTHR10383:SF9">
    <property type="entry name" value="SERINE INCORPORATOR, ISOFORM F"/>
    <property type="match status" value="1"/>
</dbReference>
<evidence type="ECO:0000256" key="3">
    <source>
        <dbReference type="ARBA" id="ARBA00022692"/>
    </source>
</evidence>
<comment type="similarity">
    <text evidence="2">Belongs to the TDE1 family.</text>
</comment>
<dbReference type="Pfam" id="PF03348">
    <property type="entry name" value="Serinc"/>
    <property type="match status" value="1"/>
</dbReference>
<feature type="transmembrane region" description="Helical" evidence="6">
    <location>
        <begin position="43"/>
        <end position="61"/>
    </location>
</feature>
<sequence>MAVVWTAFRTGSNAKAMGFGGGGGDVEGGAGGGWELDHRPDFFLGYFALACMYLAMLFNGWSLSGTVSRHTVEADGGWTSVWVKGVASWACWLLYAWTLAAPVIFPDRDFS</sequence>
<name>A0A830HVB3_9CHLO</name>
<evidence type="ECO:0000256" key="4">
    <source>
        <dbReference type="ARBA" id="ARBA00022989"/>
    </source>
</evidence>
<protein>
    <recommendedName>
        <fullName evidence="9">Serine incorporator</fullName>
    </recommendedName>
</protein>
<gene>
    <name evidence="7" type="ORF">PPROV_000988400</name>
</gene>
<evidence type="ECO:0000313" key="8">
    <source>
        <dbReference type="Proteomes" id="UP000660262"/>
    </source>
</evidence>
<feature type="transmembrane region" description="Helical" evidence="6">
    <location>
        <begin position="81"/>
        <end position="105"/>
    </location>
</feature>
<evidence type="ECO:0000256" key="1">
    <source>
        <dbReference type="ARBA" id="ARBA00004141"/>
    </source>
</evidence>
<evidence type="ECO:0000256" key="5">
    <source>
        <dbReference type="ARBA" id="ARBA00023136"/>
    </source>
</evidence>
<dbReference type="PANTHER" id="PTHR10383">
    <property type="entry name" value="SERINE INCORPORATOR"/>
    <property type="match status" value="1"/>
</dbReference>
<dbReference type="Proteomes" id="UP000660262">
    <property type="component" value="Unassembled WGS sequence"/>
</dbReference>